<dbReference type="PROSITE" id="PS00138">
    <property type="entry name" value="SUBTILASE_SER"/>
    <property type="match status" value="1"/>
</dbReference>
<comment type="caution">
    <text evidence="11">The sequence shown here is derived from an EMBL/GenBank/DDBJ whole genome shotgun (WGS) entry which is preliminary data.</text>
</comment>
<dbReference type="InterPro" id="IPR015366">
    <property type="entry name" value="S53_propep"/>
</dbReference>
<dbReference type="Gene3D" id="3.40.50.200">
    <property type="entry name" value="Peptidase S8/S53 domain"/>
    <property type="match status" value="1"/>
</dbReference>
<dbReference type="InterPro" id="IPR030400">
    <property type="entry name" value="Sedolisin_dom"/>
</dbReference>
<accession>A0ABR2UXH3</accession>
<comment type="cofactor">
    <cofactor evidence="8">
        <name>Ca(2+)</name>
        <dbReference type="ChEBI" id="CHEBI:29108"/>
    </cofactor>
    <text evidence="8">Binds 1 Ca(2+) ion per subunit.</text>
</comment>
<keyword evidence="2 8" id="KW-0645">Protease</keyword>
<protein>
    <submittedName>
        <fullName evidence="11">Peptidase S8/S53 domain-containing protein</fullName>
    </submittedName>
</protein>
<dbReference type="InterPro" id="IPR050819">
    <property type="entry name" value="Tripeptidyl-peptidase_I"/>
</dbReference>
<dbReference type="SUPFAM" id="SSF54897">
    <property type="entry name" value="Protease propeptides/inhibitors"/>
    <property type="match status" value="1"/>
</dbReference>
<evidence type="ECO:0000256" key="2">
    <source>
        <dbReference type="ARBA" id="ARBA00022670"/>
    </source>
</evidence>
<sequence length="671" mass="72376">MKDIVTFLVLAASAVNALPSSTNYVLHESRQASGVRRRSLTSLYARADSNAIVPVKIGLTQSNLHTGYDRLMDVAHPTSPNFGKYLTQEEVIELFAPKTESVSVVKEWLVSAGISASRIKHYQNKGWLSIDMPVREAEALFRTQYHEVEHKGTLRIGSEEYYVPQHVQEHIDYVTPGVKLSSPMRKRSFTKEHAHRSRPYKVAPSPEFWADATTSTLDLSDDLSGCAKNFTPPCYQALYKIPTNNTALEGNSVGLYESGDTYSQEDIDLFFAKYAPYIPQGTAPIPDLIDGAVAPVAQNSDYNTGESEIDIDIVASLVYPQTITLYQVDDYPNLNSGIAGFMNTFLDALDGSYCSSTAYGITGDSPGIDASYPDSAPGGYNKTEMCGAYTPTKVVSVSYGEAEADLPKNYMYRQCDEFLKLALQGTTTLIASGDYGVASFAGDITDSGCLSGYNLTEKIYNPDAVSSCPYVTSVGATQLQPNQTINDPESAMQTALAAAPDPASRFSSSGGFSNYFPAPDYQKDALATYFGDHNPGLPSYVANDNASNIGEGGGLYNRAGRGFPDISANGANFRAFNNGSDYHWFGTSLAAPLWAAVLTLINQERQAVGKSPVGFINPVLYASPDTLTDIKNGSNANCGSSGFPAVEGWDPVTGLGTPNYPALLDLWLSLP</sequence>
<feature type="chain" id="PRO_5045162643" evidence="9">
    <location>
        <begin position="18"/>
        <end position="671"/>
    </location>
</feature>
<evidence type="ECO:0000259" key="10">
    <source>
        <dbReference type="PROSITE" id="PS51695"/>
    </source>
</evidence>
<reference evidence="11 12" key="1">
    <citation type="journal article" date="2024" name="J. Plant Pathol.">
        <title>Sequence and assembly of the genome of Seiridium unicorne, isolate CBS 538.82, causal agent of cypress canker disease.</title>
        <authorList>
            <person name="Scali E."/>
            <person name="Rocca G.D."/>
            <person name="Danti R."/>
            <person name="Garbelotto M."/>
            <person name="Barberini S."/>
            <person name="Baroncelli R."/>
            <person name="Emiliani G."/>
        </authorList>
    </citation>
    <scope>NUCLEOTIDE SEQUENCE [LARGE SCALE GENOMIC DNA]</scope>
    <source>
        <strain evidence="11 12">BM-138-508</strain>
    </source>
</reference>
<keyword evidence="5 8" id="KW-0720">Serine protease</keyword>
<keyword evidence="6 8" id="KW-0106">Calcium</keyword>
<evidence type="ECO:0000256" key="8">
    <source>
        <dbReference type="PROSITE-ProRule" id="PRU01032"/>
    </source>
</evidence>
<proteinExistence type="predicted"/>
<feature type="active site" description="Charge relay system" evidence="8">
    <location>
        <position position="310"/>
    </location>
</feature>
<evidence type="ECO:0000256" key="1">
    <source>
        <dbReference type="ARBA" id="ARBA00004239"/>
    </source>
</evidence>
<evidence type="ECO:0000256" key="7">
    <source>
        <dbReference type="ARBA" id="ARBA00023145"/>
    </source>
</evidence>
<feature type="binding site" evidence="8">
    <location>
        <position position="650"/>
    </location>
    <ligand>
        <name>Ca(2+)</name>
        <dbReference type="ChEBI" id="CHEBI:29108"/>
    </ligand>
</feature>
<evidence type="ECO:0000256" key="3">
    <source>
        <dbReference type="ARBA" id="ARBA00022723"/>
    </source>
</evidence>
<feature type="binding site" evidence="8">
    <location>
        <position position="629"/>
    </location>
    <ligand>
        <name>Ca(2+)</name>
        <dbReference type="ChEBI" id="CHEBI:29108"/>
    </ligand>
</feature>
<dbReference type="SMART" id="SM00944">
    <property type="entry name" value="Pro-kuma_activ"/>
    <property type="match status" value="1"/>
</dbReference>
<dbReference type="CDD" id="cd04056">
    <property type="entry name" value="Peptidases_S53"/>
    <property type="match status" value="1"/>
</dbReference>
<dbReference type="PANTHER" id="PTHR14218">
    <property type="entry name" value="PROTEASE S8 TRIPEPTIDYL PEPTIDASE I CLN2"/>
    <property type="match status" value="1"/>
</dbReference>
<name>A0ABR2UXH3_9PEZI</name>
<dbReference type="Proteomes" id="UP001408356">
    <property type="component" value="Unassembled WGS sequence"/>
</dbReference>
<keyword evidence="12" id="KW-1185">Reference proteome</keyword>
<dbReference type="EMBL" id="JARVKF010000320">
    <property type="protein sequence ID" value="KAK9419388.1"/>
    <property type="molecule type" value="Genomic_DNA"/>
</dbReference>
<evidence type="ECO:0000256" key="4">
    <source>
        <dbReference type="ARBA" id="ARBA00022801"/>
    </source>
</evidence>
<evidence type="ECO:0000256" key="9">
    <source>
        <dbReference type="SAM" id="SignalP"/>
    </source>
</evidence>
<feature type="signal peptide" evidence="9">
    <location>
        <begin position="1"/>
        <end position="17"/>
    </location>
</feature>
<dbReference type="SUPFAM" id="SSF52743">
    <property type="entry name" value="Subtilisin-like"/>
    <property type="match status" value="1"/>
</dbReference>
<feature type="active site" description="Charge relay system" evidence="8">
    <location>
        <position position="588"/>
    </location>
</feature>
<dbReference type="Pfam" id="PF09286">
    <property type="entry name" value="Pro-kuma_activ"/>
    <property type="match status" value="1"/>
</dbReference>
<feature type="binding site" evidence="8">
    <location>
        <position position="648"/>
    </location>
    <ligand>
        <name>Ca(2+)</name>
        <dbReference type="ChEBI" id="CHEBI:29108"/>
    </ligand>
</feature>
<keyword evidence="3 8" id="KW-0479">Metal-binding</keyword>
<evidence type="ECO:0000256" key="5">
    <source>
        <dbReference type="ARBA" id="ARBA00022825"/>
    </source>
</evidence>
<evidence type="ECO:0000313" key="11">
    <source>
        <dbReference type="EMBL" id="KAK9419388.1"/>
    </source>
</evidence>
<evidence type="ECO:0000313" key="12">
    <source>
        <dbReference type="Proteomes" id="UP001408356"/>
    </source>
</evidence>
<keyword evidence="4 8" id="KW-0378">Hydrolase</keyword>
<dbReference type="CDD" id="cd11377">
    <property type="entry name" value="Pro-peptidase_S53"/>
    <property type="match status" value="1"/>
</dbReference>
<gene>
    <name evidence="11" type="ORF">SUNI508_07363</name>
</gene>
<feature type="domain" description="Peptidase S53" evidence="10">
    <location>
        <begin position="229"/>
        <end position="670"/>
    </location>
</feature>
<evidence type="ECO:0000256" key="6">
    <source>
        <dbReference type="ARBA" id="ARBA00022837"/>
    </source>
</evidence>
<feature type="active site" description="Charge relay system" evidence="8">
    <location>
        <position position="306"/>
    </location>
</feature>
<dbReference type="InterPro" id="IPR036852">
    <property type="entry name" value="Peptidase_S8/S53_dom_sf"/>
</dbReference>
<dbReference type="InterPro" id="IPR023828">
    <property type="entry name" value="Peptidase_S8_Ser-AS"/>
</dbReference>
<dbReference type="PANTHER" id="PTHR14218:SF19">
    <property type="entry name" value="SERINE PROTEASE AORO, PUTATIVE (AFU_ORTHOLOGUE AFUA_6G10250)-RELATED"/>
    <property type="match status" value="1"/>
</dbReference>
<keyword evidence="9" id="KW-0732">Signal</keyword>
<dbReference type="PROSITE" id="PS51695">
    <property type="entry name" value="SEDOLISIN"/>
    <property type="match status" value="1"/>
</dbReference>
<comment type="subcellular location">
    <subcellularLocation>
        <location evidence="1">Secreted</location>
        <location evidence="1">Extracellular space</location>
    </subcellularLocation>
</comment>
<keyword evidence="7" id="KW-0865">Zymogen</keyword>
<organism evidence="11 12">
    <name type="scientific">Seiridium unicorne</name>
    <dbReference type="NCBI Taxonomy" id="138068"/>
    <lineage>
        <taxon>Eukaryota</taxon>
        <taxon>Fungi</taxon>
        <taxon>Dikarya</taxon>
        <taxon>Ascomycota</taxon>
        <taxon>Pezizomycotina</taxon>
        <taxon>Sordariomycetes</taxon>
        <taxon>Xylariomycetidae</taxon>
        <taxon>Amphisphaeriales</taxon>
        <taxon>Sporocadaceae</taxon>
        <taxon>Seiridium</taxon>
    </lineage>
</organism>
<feature type="binding site" evidence="8">
    <location>
        <position position="630"/>
    </location>
    <ligand>
        <name>Ca(2+)</name>
        <dbReference type="ChEBI" id="CHEBI:29108"/>
    </ligand>
</feature>